<keyword evidence="4" id="KW-0808">Transferase</keyword>
<dbReference type="UniPathway" id="UPA00143"/>
<dbReference type="PANTHER" id="PTHR45977:SF4">
    <property type="entry name" value="RING-TYPE DOMAIN-CONTAINING PROTEIN"/>
    <property type="match status" value="1"/>
</dbReference>
<reference evidence="16 17" key="1">
    <citation type="submission" date="2015-01" db="EMBL/GenBank/DDBJ databases">
        <title>The Genome Sequence of Rhinocladiella mackenzie CBS 650.93.</title>
        <authorList>
            <consortium name="The Broad Institute Genomics Platform"/>
            <person name="Cuomo C."/>
            <person name="de Hoog S."/>
            <person name="Gorbushina A."/>
            <person name="Stielow B."/>
            <person name="Teixiera M."/>
            <person name="Abouelleil A."/>
            <person name="Chapman S.B."/>
            <person name="Priest M."/>
            <person name="Young S.K."/>
            <person name="Wortman J."/>
            <person name="Nusbaum C."/>
            <person name="Birren B."/>
        </authorList>
    </citation>
    <scope>NUCLEOTIDE SEQUENCE [LARGE SCALE GENOMIC DNA]</scope>
    <source>
        <strain evidence="16 17">CBS 650.93</strain>
    </source>
</reference>
<dbReference type="Pfam" id="PF13639">
    <property type="entry name" value="zf-RING_2"/>
    <property type="match status" value="1"/>
</dbReference>
<evidence type="ECO:0000259" key="15">
    <source>
        <dbReference type="PROSITE" id="PS50089"/>
    </source>
</evidence>
<dbReference type="VEuPathDB" id="FungiDB:Z518_02993"/>
<evidence type="ECO:0000256" key="11">
    <source>
        <dbReference type="ARBA" id="ARBA00023136"/>
    </source>
</evidence>
<keyword evidence="11 14" id="KW-0472">Membrane</keyword>
<evidence type="ECO:0000256" key="10">
    <source>
        <dbReference type="ARBA" id="ARBA00022989"/>
    </source>
</evidence>
<dbReference type="GO" id="GO:0016020">
    <property type="term" value="C:membrane"/>
    <property type="evidence" value="ECO:0007669"/>
    <property type="project" value="UniProtKB-SubCell"/>
</dbReference>
<keyword evidence="5 14" id="KW-0812">Transmembrane</keyword>
<keyword evidence="7 12" id="KW-0863">Zinc-finger</keyword>
<feature type="domain" description="RING-type" evidence="15">
    <location>
        <begin position="191"/>
        <end position="233"/>
    </location>
</feature>
<evidence type="ECO:0000256" key="6">
    <source>
        <dbReference type="ARBA" id="ARBA00022723"/>
    </source>
</evidence>
<evidence type="ECO:0000256" key="1">
    <source>
        <dbReference type="ARBA" id="ARBA00000900"/>
    </source>
</evidence>
<sequence>MASTEPPPDDDGKNSTNGGNLSPAVFFLIVVGAIIFGLNLLRILVKRKIRARDASHRLQGRQPGQDDVEEQNTTDRSRGARKPPKIRRIRIQELDEIAPRMSYGDWKATARLKGSEKTGSRREQCEGGQGDTPVDYPGRQVSLELPPLRSSVDITEGPGQKGLKELARVISNGKDDGESDGKGFHDDEDQCVICTDSFHPKNQVRVLQCGHLFHAKCVEKWLTSVRANCPVCKSEVEDMPTCGQ</sequence>
<evidence type="ECO:0000256" key="13">
    <source>
        <dbReference type="SAM" id="MobiDB-lite"/>
    </source>
</evidence>
<dbReference type="GeneID" id="25291064"/>
<evidence type="ECO:0000256" key="5">
    <source>
        <dbReference type="ARBA" id="ARBA00022692"/>
    </source>
</evidence>
<name>A0A0D2G1B1_9EURO</name>
<dbReference type="PROSITE" id="PS50089">
    <property type="entry name" value="ZF_RING_2"/>
    <property type="match status" value="1"/>
</dbReference>
<dbReference type="GO" id="GO:0006511">
    <property type="term" value="P:ubiquitin-dependent protein catabolic process"/>
    <property type="evidence" value="ECO:0007669"/>
    <property type="project" value="TreeGrafter"/>
</dbReference>
<evidence type="ECO:0000256" key="4">
    <source>
        <dbReference type="ARBA" id="ARBA00022679"/>
    </source>
</evidence>
<evidence type="ECO:0000256" key="7">
    <source>
        <dbReference type="ARBA" id="ARBA00022771"/>
    </source>
</evidence>
<evidence type="ECO:0000256" key="3">
    <source>
        <dbReference type="ARBA" id="ARBA00012483"/>
    </source>
</evidence>
<dbReference type="PANTHER" id="PTHR45977">
    <property type="entry name" value="TARGET OF ERK KINASE MPK-1"/>
    <property type="match status" value="1"/>
</dbReference>
<feature type="region of interest" description="Disordered" evidence="13">
    <location>
        <begin position="108"/>
        <end position="138"/>
    </location>
</feature>
<keyword evidence="17" id="KW-1185">Reference proteome</keyword>
<dbReference type="GO" id="GO:0008270">
    <property type="term" value="F:zinc ion binding"/>
    <property type="evidence" value="ECO:0007669"/>
    <property type="project" value="UniProtKB-KW"/>
</dbReference>
<dbReference type="HOGENOM" id="CLU_1165825_0_0_1"/>
<dbReference type="InterPro" id="IPR013083">
    <property type="entry name" value="Znf_RING/FYVE/PHD"/>
</dbReference>
<evidence type="ECO:0000256" key="14">
    <source>
        <dbReference type="SAM" id="Phobius"/>
    </source>
</evidence>
<evidence type="ECO:0000256" key="2">
    <source>
        <dbReference type="ARBA" id="ARBA00004141"/>
    </source>
</evidence>
<dbReference type="Proteomes" id="UP000053617">
    <property type="component" value="Unassembled WGS sequence"/>
</dbReference>
<dbReference type="STRING" id="1442369.A0A0D2G1B1"/>
<dbReference type="CDD" id="cd16473">
    <property type="entry name" value="RING-H2_RNF103"/>
    <property type="match status" value="1"/>
</dbReference>
<dbReference type="SMART" id="SM00184">
    <property type="entry name" value="RING"/>
    <property type="match status" value="1"/>
</dbReference>
<keyword evidence="9" id="KW-0862">Zinc</keyword>
<dbReference type="RefSeq" id="XP_013275473.1">
    <property type="nucleotide sequence ID" value="XM_013420019.1"/>
</dbReference>
<evidence type="ECO:0000313" key="16">
    <source>
        <dbReference type="EMBL" id="KIX08337.1"/>
    </source>
</evidence>
<keyword evidence="8" id="KW-0833">Ubl conjugation pathway</keyword>
<evidence type="ECO:0000256" key="12">
    <source>
        <dbReference type="PROSITE-ProRule" id="PRU00175"/>
    </source>
</evidence>
<dbReference type="InterPro" id="IPR001841">
    <property type="entry name" value="Znf_RING"/>
</dbReference>
<keyword evidence="10 14" id="KW-1133">Transmembrane helix</keyword>
<gene>
    <name evidence="16" type="ORF">Z518_02993</name>
</gene>
<keyword evidence="6" id="KW-0479">Metal-binding</keyword>
<evidence type="ECO:0000256" key="9">
    <source>
        <dbReference type="ARBA" id="ARBA00022833"/>
    </source>
</evidence>
<evidence type="ECO:0000313" key="17">
    <source>
        <dbReference type="Proteomes" id="UP000053617"/>
    </source>
</evidence>
<feature type="transmembrane region" description="Helical" evidence="14">
    <location>
        <begin position="24"/>
        <end position="45"/>
    </location>
</feature>
<feature type="compositionally biased region" description="Basic and acidic residues" evidence="13">
    <location>
        <begin position="113"/>
        <end position="125"/>
    </location>
</feature>
<comment type="catalytic activity">
    <reaction evidence="1">
        <text>S-ubiquitinyl-[E2 ubiquitin-conjugating enzyme]-L-cysteine + [acceptor protein]-L-lysine = [E2 ubiquitin-conjugating enzyme]-L-cysteine + N(6)-ubiquitinyl-[acceptor protein]-L-lysine.</text>
        <dbReference type="EC" id="2.3.2.27"/>
    </reaction>
</comment>
<proteinExistence type="predicted"/>
<dbReference type="EMBL" id="KN847476">
    <property type="protein sequence ID" value="KIX08337.1"/>
    <property type="molecule type" value="Genomic_DNA"/>
</dbReference>
<accession>A0A0D2G1B1</accession>
<evidence type="ECO:0000256" key="8">
    <source>
        <dbReference type="ARBA" id="ARBA00022786"/>
    </source>
</evidence>
<dbReference type="Gene3D" id="3.30.40.10">
    <property type="entry name" value="Zinc/RING finger domain, C3HC4 (zinc finger)"/>
    <property type="match status" value="1"/>
</dbReference>
<dbReference type="OrthoDB" id="8062037at2759"/>
<dbReference type="GO" id="GO:0061630">
    <property type="term" value="F:ubiquitin protein ligase activity"/>
    <property type="evidence" value="ECO:0007669"/>
    <property type="project" value="UniProtKB-EC"/>
</dbReference>
<feature type="region of interest" description="Disordered" evidence="13">
    <location>
        <begin position="54"/>
        <end position="86"/>
    </location>
</feature>
<comment type="subcellular location">
    <subcellularLocation>
        <location evidence="2">Membrane</location>
        <topology evidence="2">Multi-pass membrane protein</topology>
    </subcellularLocation>
</comment>
<dbReference type="SUPFAM" id="SSF57850">
    <property type="entry name" value="RING/U-box"/>
    <property type="match status" value="1"/>
</dbReference>
<organism evidence="16 17">
    <name type="scientific">Rhinocladiella mackenziei CBS 650.93</name>
    <dbReference type="NCBI Taxonomy" id="1442369"/>
    <lineage>
        <taxon>Eukaryota</taxon>
        <taxon>Fungi</taxon>
        <taxon>Dikarya</taxon>
        <taxon>Ascomycota</taxon>
        <taxon>Pezizomycotina</taxon>
        <taxon>Eurotiomycetes</taxon>
        <taxon>Chaetothyriomycetidae</taxon>
        <taxon>Chaetothyriales</taxon>
        <taxon>Herpotrichiellaceae</taxon>
        <taxon>Rhinocladiella</taxon>
    </lineage>
</organism>
<dbReference type="AlphaFoldDB" id="A0A0D2G1B1"/>
<dbReference type="GO" id="GO:0016567">
    <property type="term" value="P:protein ubiquitination"/>
    <property type="evidence" value="ECO:0007669"/>
    <property type="project" value="UniProtKB-UniPathway"/>
</dbReference>
<dbReference type="EC" id="2.3.2.27" evidence="3"/>
<protein>
    <recommendedName>
        <fullName evidence="3">RING-type E3 ubiquitin transferase</fullName>
        <ecNumber evidence="3">2.3.2.27</ecNumber>
    </recommendedName>
</protein>